<organism evidence="1 2">
    <name type="scientific">Rhabdobacter roseus</name>
    <dbReference type="NCBI Taxonomy" id="1655419"/>
    <lineage>
        <taxon>Bacteria</taxon>
        <taxon>Pseudomonadati</taxon>
        <taxon>Bacteroidota</taxon>
        <taxon>Cytophagia</taxon>
        <taxon>Cytophagales</taxon>
        <taxon>Cytophagaceae</taxon>
        <taxon>Rhabdobacter</taxon>
    </lineage>
</organism>
<evidence type="ECO:0008006" key="3">
    <source>
        <dbReference type="Google" id="ProtNLM"/>
    </source>
</evidence>
<dbReference type="InterPro" id="IPR019853">
    <property type="entry name" value="GldB-like"/>
</dbReference>
<proteinExistence type="predicted"/>
<sequence>MKTKGYRYLLVALGVLWGGSLWAQDAKHWYQLADSCVQVKSFALAGEYYQRYAESADFRTQKARGYYNTACCYALAGKPDWAFPMLEAALTHGYANYQNLAHDEDLASLRSDDARWQKALRRLKPNRKSLNTDPRQAQFHTEDIARFWRAYDAAKQQPEQQKEIFKKYYFEPASEGMHDYLGMKVGSIDAFLKHHNERPRFYTALRPNTLRVEAYKEDFYRAFQNLKALYPEAVFPDVYFIMGAFTSAGTVSDAGLLIGINQIAKTDEVPTDELSLWQKNNFQKLSSLPDIIAHELIHFQQDDMKSDTITLGYAIIEGMADFMGELISGRNSNARLDVWAKGREKEIWARFQKDMYHDRYSNWIGNGDQETPDHPADQGYWVGYQICKAYYDNAADKKKAIHDMLHIQDYRAFLAQSQWEAKVAGL</sequence>
<accession>A0A840TWV7</accession>
<gene>
    <name evidence="1" type="ORF">HNQ92_005578</name>
</gene>
<dbReference type="Pfam" id="PF25594">
    <property type="entry name" value="GldB_lipo"/>
    <property type="match status" value="1"/>
</dbReference>
<reference evidence="1 2" key="1">
    <citation type="submission" date="2020-08" db="EMBL/GenBank/DDBJ databases">
        <title>Genomic Encyclopedia of Type Strains, Phase IV (KMG-IV): sequencing the most valuable type-strain genomes for metagenomic binning, comparative biology and taxonomic classification.</title>
        <authorList>
            <person name="Goeker M."/>
        </authorList>
    </citation>
    <scope>NUCLEOTIDE SEQUENCE [LARGE SCALE GENOMIC DNA]</scope>
    <source>
        <strain evidence="1 2">DSM 105074</strain>
    </source>
</reference>
<dbReference type="RefSeq" id="WP_184179522.1">
    <property type="nucleotide sequence ID" value="NZ_JACHGF010000017.1"/>
</dbReference>
<keyword evidence="2" id="KW-1185">Reference proteome</keyword>
<protein>
    <recommendedName>
        <fullName evidence="3">DUF2268 domain-containing protein</fullName>
    </recommendedName>
</protein>
<comment type="caution">
    <text evidence="1">The sequence shown here is derived from an EMBL/GenBank/DDBJ whole genome shotgun (WGS) entry which is preliminary data.</text>
</comment>
<evidence type="ECO:0000313" key="1">
    <source>
        <dbReference type="EMBL" id="MBB5287415.1"/>
    </source>
</evidence>
<dbReference type="AlphaFoldDB" id="A0A840TWV7"/>
<dbReference type="NCBIfam" id="NF047558">
    <property type="entry name" value="TPR_END_plus"/>
    <property type="match status" value="1"/>
</dbReference>
<dbReference type="EMBL" id="JACHGF010000017">
    <property type="protein sequence ID" value="MBB5287415.1"/>
    <property type="molecule type" value="Genomic_DNA"/>
</dbReference>
<dbReference type="Proteomes" id="UP000557307">
    <property type="component" value="Unassembled WGS sequence"/>
</dbReference>
<name>A0A840TWV7_9BACT</name>
<evidence type="ECO:0000313" key="2">
    <source>
        <dbReference type="Proteomes" id="UP000557307"/>
    </source>
</evidence>